<evidence type="ECO:0000313" key="2">
    <source>
        <dbReference type="EMBL" id="TKS14918.1"/>
    </source>
</evidence>
<feature type="compositionally biased region" description="Pro residues" evidence="1">
    <location>
        <begin position="212"/>
        <end position="225"/>
    </location>
</feature>
<feature type="compositionally biased region" description="Polar residues" evidence="1">
    <location>
        <begin position="67"/>
        <end position="86"/>
    </location>
</feature>
<sequence length="349" mass="37811">MVVRGNYNMSKGRQNNLVPGYQSNNSRNKEPFQCTYCGDMYHRKATCYKLIGYPPGHPKSKEKASHQRQGYNKHSASGNPSANQVDFNPTFQELQASLPNLTEDQYDQILSALTTKPVTTQANVAAASAFQHTSGLLPVAHNRWILDSGATHHITSSPTSLKHVDKNLSLAPVSLPSGDVANITDLATRTMIGVGKRRNDLYYLVALASTPPSTPHNPPALPIPVPIMSDPSSHLPSSSVTIDPFDSPISSSPAPTDSVPSLPEPLSSTPLNPPAAQQTPVQPADSALPEPTLVQVDQPLRRSQRPREVNVRLKDYVCSQVILPPHQLSLASSAPPPVVMRNLLRMTLL</sequence>
<feature type="region of interest" description="Disordered" evidence="1">
    <location>
        <begin position="1"/>
        <end position="25"/>
    </location>
</feature>
<dbReference type="PANTHER" id="PTHR34222:SF79">
    <property type="entry name" value="RETROVIRUS-RELATED POL POLYPROTEIN FROM TRANSPOSON TNT 1-94"/>
    <property type="match status" value="1"/>
</dbReference>
<comment type="caution">
    <text evidence="2">The sequence shown here is derived from an EMBL/GenBank/DDBJ whole genome shotgun (WGS) entry which is preliminary data.</text>
</comment>
<dbReference type="AlphaFoldDB" id="A0A4U5QV42"/>
<gene>
    <name evidence="2" type="ORF">D5086_0000038780</name>
</gene>
<evidence type="ECO:0000256" key="1">
    <source>
        <dbReference type="SAM" id="MobiDB-lite"/>
    </source>
</evidence>
<accession>A0A4U5QV42</accession>
<organism evidence="2">
    <name type="scientific">Populus alba</name>
    <name type="common">White poplar</name>
    <dbReference type="NCBI Taxonomy" id="43335"/>
    <lineage>
        <taxon>Eukaryota</taxon>
        <taxon>Viridiplantae</taxon>
        <taxon>Streptophyta</taxon>
        <taxon>Embryophyta</taxon>
        <taxon>Tracheophyta</taxon>
        <taxon>Spermatophyta</taxon>
        <taxon>Magnoliopsida</taxon>
        <taxon>eudicotyledons</taxon>
        <taxon>Gunneridae</taxon>
        <taxon>Pentapetalae</taxon>
        <taxon>rosids</taxon>
        <taxon>fabids</taxon>
        <taxon>Malpighiales</taxon>
        <taxon>Salicaceae</taxon>
        <taxon>Saliceae</taxon>
        <taxon>Populus</taxon>
    </lineage>
</organism>
<dbReference type="EMBL" id="RCHU01000105">
    <property type="protein sequence ID" value="TKS14918.1"/>
    <property type="molecule type" value="Genomic_DNA"/>
</dbReference>
<proteinExistence type="predicted"/>
<feature type="compositionally biased region" description="Low complexity" evidence="1">
    <location>
        <begin position="229"/>
        <end position="284"/>
    </location>
</feature>
<feature type="region of interest" description="Disordered" evidence="1">
    <location>
        <begin position="212"/>
        <end position="288"/>
    </location>
</feature>
<reference evidence="2" key="1">
    <citation type="submission" date="2018-10" db="EMBL/GenBank/DDBJ databases">
        <title>Population genomic analysis revealed the cold adaptation of white poplar.</title>
        <authorList>
            <person name="Liu Y.-J."/>
        </authorList>
    </citation>
    <scope>NUCLEOTIDE SEQUENCE [LARGE SCALE GENOMIC DNA]</scope>
    <source>
        <strain evidence="2">PAL-ZL1</strain>
    </source>
</reference>
<feature type="region of interest" description="Disordered" evidence="1">
    <location>
        <begin position="58"/>
        <end position="86"/>
    </location>
</feature>
<feature type="compositionally biased region" description="Polar residues" evidence="1">
    <location>
        <begin position="7"/>
        <end position="25"/>
    </location>
</feature>
<name>A0A4U5QV42_POPAL</name>
<protein>
    <submittedName>
        <fullName evidence="2">Uncharacterized protein</fullName>
    </submittedName>
</protein>
<dbReference type="PANTHER" id="PTHR34222">
    <property type="entry name" value="GAG_PRE-INTEGRS DOMAIN-CONTAINING PROTEIN"/>
    <property type="match status" value="1"/>
</dbReference>